<keyword evidence="5" id="KW-1185">Reference proteome</keyword>
<dbReference type="RefSeq" id="WP_301663305.1">
    <property type="nucleotide sequence ID" value="NZ_VCYH01000003.1"/>
</dbReference>
<dbReference type="Proteomes" id="UP001168338">
    <property type="component" value="Unassembled WGS sequence"/>
</dbReference>
<name>A0ABT8M8E0_9EURY</name>
<evidence type="ECO:0000256" key="1">
    <source>
        <dbReference type="ARBA" id="ARBA00009125"/>
    </source>
</evidence>
<keyword evidence="2" id="KW-0489">Methyltransferase</keyword>
<keyword evidence="3" id="KW-0808">Transferase</keyword>
<evidence type="ECO:0000313" key="5">
    <source>
        <dbReference type="Proteomes" id="UP001168338"/>
    </source>
</evidence>
<accession>A0ABT8M8E0</accession>
<organism evidence="4 5">
    <name type="scientific">Methanoculleus frigidifontis</name>
    <dbReference type="NCBI Taxonomy" id="2584085"/>
    <lineage>
        <taxon>Archaea</taxon>
        <taxon>Methanobacteriati</taxon>
        <taxon>Methanobacteriota</taxon>
        <taxon>Stenosarchaea group</taxon>
        <taxon>Methanomicrobia</taxon>
        <taxon>Methanomicrobiales</taxon>
        <taxon>Methanomicrobiaceae</taxon>
        <taxon>Methanoculleus</taxon>
    </lineage>
</organism>
<evidence type="ECO:0000313" key="4">
    <source>
        <dbReference type="EMBL" id="MDN7024202.1"/>
    </source>
</evidence>
<proteinExistence type="inferred from homology"/>
<evidence type="ECO:0000256" key="3">
    <source>
        <dbReference type="ARBA" id="ARBA00022679"/>
    </source>
</evidence>
<sequence>MPVTVGLGAAGDYDKIRESIAGVGGRARVVCFAPPGSKPRLEDICTVVEGDDPGKALVSALMAGTIDAAVRGTLPASSTLAALKQASGVADLVRIALLETAGGRLFFLAPVGVDEGWTISQKIDLVECGRELARKFGLSERVSVLSGGRYGDLGRHPAVDRTLADAELVARLTGADHAEILIEDAIRDAGLIVAPDGITGNLIFRTLTFLGGGVGHGAPVVNIDKIFVDTSRASPNYAKAILLAESLSKG</sequence>
<protein>
    <submittedName>
        <fullName evidence="4">Phosphotransacetylase</fullName>
    </submittedName>
</protein>
<dbReference type="SUPFAM" id="SSF53659">
    <property type="entry name" value="Isocitrate/Isopropylmalate dehydrogenase-like"/>
    <property type="match status" value="1"/>
</dbReference>
<gene>
    <name evidence="4" type="ORF">FGU65_04740</name>
</gene>
<evidence type="ECO:0000256" key="2">
    <source>
        <dbReference type="ARBA" id="ARBA00022603"/>
    </source>
</evidence>
<comment type="caution">
    <text evidence="4">The sequence shown here is derived from an EMBL/GenBank/DDBJ whole genome shotgun (WGS) entry which is preliminary data.</text>
</comment>
<dbReference type="NCBIfam" id="TIGR03270">
    <property type="entry name" value="methan_mark_4"/>
    <property type="match status" value="1"/>
</dbReference>
<comment type="similarity">
    <text evidence="1">Belongs to the MtxX family.</text>
</comment>
<dbReference type="InterPro" id="IPR016764">
    <property type="entry name" value="MeTrfase_MtxX_xsu"/>
</dbReference>
<dbReference type="EMBL" id="VCYH01000003">
    <property type="protein sequence ID" value="MDN7024202.1"/>
    <property type="molecule type" value="Genomic_DNA"/>
</dbReference>
<reference evidence="4" key="1">
    <citation type="submission" date="2019-05" db="EMBL/GenBank/DDBJ databases">
        <title>Methanoculleus sp. FWC-SCC1, a methanogenic archaeon isolated from deep marine cold seep.</title>
        <authorList>
            <person name="Chen Y.-W."/>
            <person name="Chen S.-C."/>
            <person name="Teng N.-H."/>
            <person name="Lai M.-C."/>
        </authorList>
    </citation>
    <scope>NUCLEOTIDE SEQUENCE</scope>
    <source>
        <strain evidence="4">FWC-SCC1</strain>
    </source>
</reference>